<keyword evidence="7" id="KW-1185">Reference proteome</keyword>
<accession>A0ABW3MVE7</accession>
<evidence type="ECO:0000259" key="5">
    <source>
        <dbReference type="Pfam" id="PF08281"/>
    </source>
</evidence>
<keyword evidence="3" id="KW-0731">Sigma factor</keyword>
<comment type="similarity">
    <text evidence="1">Belongs to the sigma-70 factor family. ECF subfamily.</text>
</comment>
<evidence type="ECO:0000256" key="3">
    <source>
        <dbReference type="ARBA" id="ARBA00023082"/>
    </source>
</evidence>
<evidence type="ECO:0000256" key="4">
    <source>
        <dbReference type="ARBA" id="ARBA00023163"/>
    </source>
</evidence>
<dbReference type="InterPro" id="IPR011047">
    <property type="entry name" value="Quinoprotein_ADH-like_sf"/>
</dbReference>
<dbReference type="Gene3D" id="1.10.10.10">
    <property type="entry name" value="Winged helix-like DNA-binding domain superfamily/Winged helix DNA-binding domain"/>
    <property type="match status" value="1"/>
</dbReference>
<protein>
    <submittedName>
        <fullName evidence="6">Sigma factor-like helix-turn-helix DNA-binding protein</fullName>
    </submittedName>
</protein>
<dbReference type="SUPFAM" id="SSF88659">
    <property type="entry name" value="Sigma3 and sigma4 domains of RNA polymerase sigma factors"/>
    <property type="match status" value="1"/>
</dbReference>
<organism evidence="6 7">
    <name type="scientific">Terrabacter terrigena</name>
    <dbReference type="NCBI Taxonomy" id="574718"/>
    <lineage>
        <taxon>Bacteria</taxon>
        <taxon>Bacillati</taxon>
        <taxon>Actinomycetota</taxon>
        <taxon>Actinomycetes</taxon>
        <taxon>Micrococcales</taxon>
        <taxon>Intrasporangiaceae</taxon>
        <taxon>Terrabacter</taxon>
    </lineage>
</organism>
<dbReference type="InterPro" id="IPR036388">
    <property type="entry name" value="WH-like_DNA-bd_sf"/>
</dbReference>
<evidence type="ECO:0000256" key="1">
    <source>
        <dbReference type="ARBA" id="ARBA00010641"/>
    </source>
</evidence>
<dbReference type="EMBL" id="JBHTKH010000005">
    <property type="protein sequence ID" value="MFD1054596.1"/>
    <property type="molecule type" value="Genomic_DNA"/>
</dbReference>
<name>A0ABW3MVE7_9MICO</name>
<comment type="caution">
    <text evidence="6">The sequence shown here is derived from an EMBL/GenBank/DDBJ whole genome shotgun (WGS) entry which is preliminary data.</text>
</comment>
<evidence type="ECO:0000313" key="6">
    <source>
        <dbReference type="EMBL" id="MFD1054596.1"/>
    </source>
</evidence>
<evidence type="ECO:0000256" key="2">
    <source>
        <dbReference type="ARBA" id="ARBA00023015"/>
    </source>
</evidence>
<feature type="domain" description="RNA polymerase sigma factor 70 region 4 type 2" evidence="5">
    <location>
        <begin position="84"/>
        <end position="132"/>
    </location>
</feature>
<dbReference type="Proteomes" id="UP001597046">
    <property type="component" value="Unassembled WGS sequence"/>
</dbReference>
<evidence type="ECO:0000313" key="7">
    <source>
        <dbReference type="Proteomes" id="UP001597046"/>
    </source>
</evidence>
<keyword evidence="2" id="KW-0805">Transcription regulation</keyword>
<dbReference type="SUPFAM" id="SSF50998">
    <property type="entry name" value="Quinoprotein alcohol dehydrogenase-like"/>
    <property type="match status" value="1"/>
</dbReference>
<dbReference type="InterPro" id="IPR013324">
    <property type="entry name" value="RNA_pol_sigma_r3/r4-like"/>
</dbReference>
<proteinExistence type="inferred from homology"/>
<gene>
    <name evidence="6" type="ORF">ACFQ2V_09795</name>
</gene>
<reference evidence="7" key="1">
    <citation type="journal article" date="2019" name="Int. J. Syst. Evol. Microbiol.">
        <title>The Global Catalogue of Microorganisms (GCM) 10K type strain sequencing project: providing services to taxonomists for standard genome sequencing and annotation.</title>
        <authorList>
            <consortium name="The Broad Institute Genomics Platform"/>
            <consortium name="The Broad Institute Genome Sequencing Center for Infectious Disease"/>
            <person name="Wu L."/>
            <person name="Ma J."/>
        </authorList>
    </citation>
    <scope>NUCLEOTIDE SEQUENCE [LARGE SCALE GENOMIC DNA]</scope>
    <source>
        <strain evidence="7">CCUG 57508</strain>
    </source>
</reference>
<dbReference type="CDD" id="cd06171">
    <property type="entry name" value="Sigma70_r4"/>
    <property type="match status" value="1"/>
</dbReference>
<dbReference type="Pfam" id="PF08281">
    <property type="entry name" value="Sigma70_r4_2"/>
    <property type="match status" value="1"/>
</dbReference>
<dbReference type="RefSeq" id="WP_386052503.1">
    <property type="nucleotide sequence ID" value="NZ_JBHTKH010000005.1"/>
</dbReference>
<keyword evidence="4" id="KW-0804">Transcription</keyword>
<dbReference type="InterPro" id="IPR013249">
    <property type="entry name" value="RNA_pol_sigma70_r4_t2"/>
</dbReference>
<sequence>MREIDADFAAWARARQLRLLRATWLVDGDHKRAERIALSALTRLALHWHHVRGGDPDAYVRARVHHAALATAEGDVHEGVVARELPLRLRTLTPRQRAVLVLRRYVGRSVDDTAELIGVSPEKVRREERRARDSFAADSARPMTDDEVTAALEAAGASIREVDLADRAWHDALLHRTTTRRRAASAVAAAALVVGGATLAGRDPVVTRSPPPPSPAGLTQVPLLEEATWHATAGGLRYVVAPTAGTEAEQPVLSLGLPAVIDPQREHELASRPSPDGHGAFGDAVYLERRAPGRWVPVLLYGDGELLTLDTVELTDVRPASGPPRPPLGLWAFSGDKTVLAFAQPGKVVLFDMETRRVSSVAIPSRTLDWAAWRGNHLLAGSAEGLWSPGLSATWPRPEPPRRPGAREFRVEAGRTVLDEHAPDASTRPLAVVWPRTHPVGDTVSNARQYASVFRLAGDSRDIDAVGPRQVIVATNGLGRDRMLVFGEEQPRSTDCCSVLGWTVRGELLYLSAAPSGTWIMAWDVETGVVHRVSQFLTSDSVPPLIALGARFTVS</sequence>